<dbReference type="GO" id="GO:0046373">
    <property type="term" value="P:L-arabinose metabolic process"/>
    <property type="evidence" value="ECO:0007669"/>
    <property type="project" value="InterPro"/>
</dbReference>
<evidence type="ECO:0000256" key="3">
    <source>
        <dbReference type="ARBA" id="ARBA00007186"/>
    </source>
</evidence>
<dbReference type="InterPro" id="IPR010720">
    <property type="entry name" value="Alpha-L-AF_C"/>
</dbReference>
<dbReference type="Gene3D" id="3.20.20.80">
    <property type="entry name" value="Glycosidases"/>
    <property type="match status" value="1"/>
</dbReference>
<feature type="domain" description="Alpha-L-arabinofuranosidase C-terminal" evidence="9">
    <location>
        <begin position="504"/>
        <end position="704"/>
    </location>
</feature>
<dbReference type="EC" id="3.2.1.55" evidence="4"/>
<keyword evidence="7" id="KW-0325">Glycoprotein</keyword>
<dbReference type="Pfam" id="PF06964">
    <property type="entry name" value="Alpha-L-AF_C"/>
    <property type="match status" value="1"/>
</dbReference>
<dbReference type="Gene3D" id="2.60.40.1180">
    <property type="entry name" value="Golgi alpha-mannosidase II"/>
    <property type="match status" value="1"/>
</dbReference>
<proteinExistence type="inferred from homology"/>
<evidence type="ECO:0000256" key="7">
    <source>
        <dbReference type="ARBA" id="ARBA00023180"/>
    </source>
</evidence>
<dbReference type="PANTHER" id="PTHR31776:SF0">
    <property type="entry name" value="ALPHA-L-ARABINOFURANOSIDASE 1"/>
    <property type="match status" value="1"/>
</dbReference>
<dbReference type="PANTHER" id="PTHR31776">
    <property type="entry name" value="ALPHA-L-ARABINOFURANOSIDASE 1"/>
    <property type="match status" value="1"/>
</dbReference>
<dbReference type="SUPFAM" id="SSF51445">
    <property type="entry name" value="(Trans)glycosidases"/>
    <property type="match status" value="1"/>
</dbReference>
<dbReference type="SMART" id="SM00813">
    <property type="entry name" value="Alpha-L-AF_C"/>
    <property type="match status" value="1"/>
</dbReference>
<dbReference type="InterPro" id="IPR055235">
    <property type="entry name" value="ASD1_cat"/>
</dbReference>
<evidence type="ECO:0000313" key="11">
    <source>
        <dbReference type="Proteomes" id="UP001161017"/>
    </source>
</evidence>
<dbReference type="InterPro" id="IPR017853">
    <property type="entry name" value="GH"/>
</dbReference>
<dbReference type="InterPro" id="IPR051563">
    <property type="entry name" value="Glycosyl_Hydrolase_51"/>
</dbReference>
<dbReference type="SUPFAM" id="SSF51011">
    <property type="entry name" value="Glycosyl hydrolase domain"/>
    <property type="match status" value="1"/>
</dbReference>
<reference evidence="10" key="1">
    <citation type="journal article" date="2023" name="Genome Biol. Evol.">
        <title>First Whole Genome Sequence and Flow Cytometry Genome Size Data for the Lichen-Forming Fungus Ramalina farinacea (Ascomycota).</title>
        <authorList>
            <person name="Llewellyn T."/>
            <person name="Mian S."/>
            <person name="Hill R."/>
            <person name="Leitch I.J."/>
            <person name="Gaya E."/>
        </authorList>
    </citation>
    <scope>NUCLEOTIDE SEQUENCE</scope>
    <source>
        <strain evidence="10">LIQ254RAFAR</strain>
    </source>
</reference>
<evidence type="ECO:0000256" key="8">
    <source>
        <dbReference type="SAM" id="SignalP"/>
    </source>
</evidence>
<keyword evidence="6" id="KW-0378">Hydrolase</keyword>
<protein>
    <recommendedName>
        <fullName evidence="4">non-reducing end alpha-L-arabinofuranosidase</fullName>
        <ecNumber evidence="4">3.2.1.55</ecNumber>
    </recommendedName>
</protein>
<sequence>MLRIHFVAALLSLFTTHEAHAQLLPSQYNAPKDYINFTREASENVALQISTAQTAARNDTGELQRDRSTRTISGGLYAELIVNRAFQGSGVVLGTEPDYPGTEIISSENPDVPFGPTLTGYGAIGDAQLSLDVLHPLSDALPTVMQLSIPANATGEVGFVNYGYWGMDVSPQTYNASFFMLSDGPMDATNLTNINVSLRSNLTNDIWLTNSISVQNLSDFSYTQFASQLVNNVTAPNSNNTFALTMNASEVAGSTFYLSLISLFPETYAGTANGLRKDLGQDIKSLNPKFLRFPGGNNLEGYSIAQRFKWDETIGPLTDRPGRPGDWEYYNSDGFGLLELLEWTEDMDLERVLAVYAGYSLSINGSEGASYPESALGEVLQSALDELEYCMGETNTTYGALRAAHGHPEPFQINYVEIGNEDFFSSTYNYRFPYLYNGLKAAYPNITYISTGFNENADYNISLPAGSMWDYHTYSEPSFFLSSFNFFDNWQQATGNEDVTIFVGEYSVFQVDTPTGVNNFSDPVGTHIFFPELLSAVAEAVYLIAMERNPNVVRMSSYAPSFGNFNWYNWTPNLISFDALPNNTVLSTSYYLQSLFAHYRGTQTLPVTNSEGDFNPLFWVATIDVPMNAVYVKVVNTGNTTAPLSIELDVPFMGMPNGTIITNPDVNGFNYRGNQTAITPQPIALPGNATVNDRMVVWDVPAFSISVLQFDI</sequence>
<name>A0AA43QTX6_9LECA</name>
<dbReference type="InterPro" id="IPR013780">
    <property type="entry name" value="Glyco_hydro_b"/>
</dbReference>
<accession>A0AA43QTX6</accession>
<evidence type="ECO:0000256" key="2">
    <source>
        <dbReference type="ARBA" id="ARBA00004834"/>
    </source>
</evidence>
<comment type="catalytic activity">
    <reaction evidence="1">
        <text>Hydrolysis of terminal non-reducing alpha-L-arabinofuranoside residues in alpha-L-arabinosides.</text>
        <dbReference type="EC" id="3.2.1.55"/>
    </reaction>
</comment>
<dbReference type="Pfam" id="PF22848">
    <property type="entry name" value="ASD1_dom"/>
    <property type="match status" value="1"/>
</dbReference>
<dbReference type="EMBL" id="JAPUFD010000019">
    <property type="protein sequence ID" value="MDI1492520.1"/>
    <property type="molecule type" value="Genomic_DNA"/>
</dbReference>
<evidence type="ECO:0000256" key="5">
    <source>
        <dbReference type="ARBA" id="ARBA00022729"/>
    </source>
</evidence>
<evidence type="ECO:0000313" key="10">
    <source>
        <dbReference type="EMBL" id="MDI1492520.1"/>
    </source>
</evidence>
<evidence type="ECO:0000256" key="6">
    <source>
        <dbReference type="ARBA" id="ARBA00022801"/>
    </source>
</evidence>
<feature type="signal peptide" evidence="8">
    <location>
        <begin position="1"/>
        <end position="21"/>
    </location>
</feature>
<gene>
    <name evidence="10" type="ORF">OHK93_003734</name>
</gene>
<keyword evidence="5 8" id="KW-0732">Signal</keyword>
<dbReference type="GO" id="GO:0046556">
    <property type="term" value="F:alpha-L-arabinofuranosidase activity"/>
    <property type="evidence" value="ECO:0007669"/>
    <property type="project" value="UniProtKB-EC"/>
</dbReference>
<evidence type="ECO:0000259" key="9">
    <source>
        <dbReference type="SMART" id="SM00813"/>
    </source>
</evidence>
<dbReference type="AlphaFoldDB" id="A0AA43QTX6"/>
<comment type="similarity">
    <text evidence="3">Belongs to the glycosyl hydrolase 51 family.</text>
</comment>
<feature type="chain" id="PRO_5041438025" description="non-reducing end alpha-L-arabinofuranosidase" evidence="8">
    <location>
        <begin position="22"/>
        <end position="712"/>
    </location>
</feature>
<comment type="caution">
    <text evidence="10">The sequence shown here is derived from an EMBL/GenBank/DDBJ whole genome shotgun (WGS) entry which is preliminary data.</text>
</comment>
<dbReference type="Proteomes" id="UP001161017">
    <property type="component" value="Unassembled WGS sequence"/>
</dbReference>
<evidence type="ECO:0000256" key="1">
    <source>
        <dbReference type="ARBA" id="ARBA00001462"/>
    </source>
</evidence>
<organism evidence="10 11">
    <name type="scientific">Ramalina farinacea</name>
    <dbReference type="NCBI Taxonomy" id="258253"/>
    <lineage>
        <taxon>Eukaryota</taxon>
        <taxon>Fungi</taxon>
        <taxon>Dikarya</taxon>
        <taxon>Ascomycota</taxon>
        <taxon>Pezizomycotina</taxon>
        <taxon>Lecanoromycetes</taxon>
        <taxon>OSLEUM clade</taxon>
        <taxon>Lecanoromycetidae</taxon>
        <taxon>Lecanorales</taxon>
        <taxon>Lecanorineae</taxon>
        <taxon>Ramalinaceae</taxon>
        <taxon>Ramalina</taxon>
    </lineage>
</organism>
<evidence type="ECO:0000256" key="4">
    <source>
        <dbReference type="ARBA" id="ARBA00012670"/>
    </source>
</evidence>
<comment type="pathway">
    <text evidence="2">Glycan metabolism; L-arabinan degradation.</text>
</comment>
<keyword evidence="11" id="KW-1185">Reference proteome</keyword>